<organism evidence="1 2">
    <name type="scientific">Aeromonas media</name>
    <dbReference type="NCBI Taxonomy" id="651"/>
    <lineage>
        <taxon>Bacteria</taxon>
        <taxon>Pseudomonadati</taxon>
        <taxon>Pseudomonadota</taxon>
        <taxon>Gammaproteobacteria</taxon>
        <taxon>Aeromonadales</taxon>
        <taxon>Aeromonadaceae</taxon>
        <taxon>Aeromonas</taxon>
    </lineage>
</organism>
<reference evidence="1" key="1">
    <citation type="submission" date="2022-01" db="EMBL/GenBank/DDBJ databases">
        <title>Comparison of Fish pathogen Aeromonas spp.</title>
        <authorList>
            <person name="Dubey S."/>
            <person name="Sorum H."/>
            <person name="Munangandu H.M."/>
        </authorList>
    </citation>
    <scope>NUCLEOTIDE SEQUENCE</scope>
    <source>
        <strain evidence="1">SD/21-15</strain>
    </source>
</reference>
<dbReference type="RefSeq" id="WP_156139734.1">
    <property type="nucleotide sequence ID" value="NZ_CAWMGL010000025.1"/>
</dbReference>
<accession>A0AAW5RPF5</accession>
<comment type="caution">
    <text evidence="1">The sequence shown here is derived from an EMBL/GenBank/DDBJ whole genome shotgun (WGS) entry which is preliminary data.</text>
</comment>
<proteinExistence type="predicted"/>
<sequence length="51" mass="5333">MQKATAVLDYTPNAQALVSQTNDTMVAVGHMGKPCLCASAKESTMKRGCAC</sequence>
<dbReference type="AlphaFoldDB" id="A0AAW5RPF5"/>
<dbReference type="EMBL" id="JAJVCY010000020">
    <property type="protein sequence ID" value="MCV3289073.1"/>
    <property type="molecule type" value="Genomic_DNA"/>
</dbReference>
<evidence type="ECO:0000313" key="1">
    <source>
        <dbReference type="EMBL" id="MCV3289073.1"/>
    </source>
</evidence>
<dbReference type="Proteomes" id="UP001208651">
    <property type="component" value="Unassembled WGS sequence"/>
</dbReference>
<name>A0AAW5RPF5_AERME</name>
<gene>
    <name evidence="1" type="ORF">LZT28_12560</name>
</gene>
<protein>
    <submittedName>
        <fullName evidence="1">Uncharacterized protein</fullName>
    </submittedName>
</protein>
<evidence type="ECO:0000313" key="2">
    <source>
        <dbReference type="Proteomes" id="UP001208651"/>
    </source>
</evidence>